<dbReference type="eggNOG" id="COG3027">
    <property type="taxonomic scope" value="Bacteria"/>
</dbReference>
<evidence type="ECO:0000256" key="1">
    <source>
        <dbReference type="SAM" id="Coils"/>
    </source>
</evidence>
<evidence type="ECO:0000313" key="2">
    <source>
        <dbReference type="EMBL" id="EDM88304.1"/>
    </source>
</evidence>
<evidence type="ECO:0008006" key="4">
    <source>
        <dbReference type="Google" id="ProtNLM"/>
    </source>
</evidence>
<dbReference type="InterPro" id="IPR036192">
    <property type="entry name" value="Cell_div_ZapA-like_sf"/>
</dbReference>
<dbReference type="HOGENOM" id="CLU_116623_1_0_9"/>
<feature type="coiled-coil region" evidence="1">
    <location>
        <begin position="85"/>
        <end position="140"/>
    </location>
</feature>
<dbReference type="Proteomes" id="UP000006002">
    <property type="component" value="Unassembled WGS sequence"/>
</dbReference>
<gene>
    <name evidence="2" type="ORF">RUMOBE_01210</name>
</gene>
<comment type="caution">
    <text evidence="2">The sequence shown here is derived from an EMBL/GenBank/DDBJ whole genome shotgun (WGS) entry which is preliminary data.</text>
</comment>
<name>A5ZQE0_9FIRM</name>
<dbReference type="InterPro" id="IPR007838">
    <property type="entry name" value="Cell_div_ZapA-like"/>
</dbReference>
<reference evidence="2 3" key="1">
    <citation type="submission" date="2007-03" db="EMBL/GenBank/DDBJ databases">
        <authorList>
            <person name="Fulton L."/>
            <person name="Clifton S."/>
            <person name="Fulton B."/>
            <person name="Xu J."/>
            <person name="Minx P."/>
            <person name="Pepin K.H."/>
            <person name="Johnson M."/>
            <person name="Thiruvilangam P."/>
            <person name="Bhonagiri V."/>
            <person name="Nash W.E."/>
            <person name="Mardis E.R."/>
            <person name="Wilson R.K."/>
        </authorList>
    </citation>
    <scope>NUCLEOTIDE SEQUENCE [LARGE SCALE GENOMIC DNA]</scope>
    <source>
        <strain evidence="2 3">ATCC 29174</strain>
    </source>
</reference>
<dbReference type="AlphaFoldDB" id="A5ZQE0"/>
<dbReference type="SUPFAM" id="SSF102829">
    <property type="entry name" value="Cell division protein ZapA-like"/>
    <property type="match status" value="1"/>
</dbReference>
<accession>A5ZQE0</accession>
<protein>
    <recommendedName>
        <fullName evidence="4">Cell division protein ZapA</fullName>
    </recommendedName>
</protein>
<proteinExistence type="predicted"/>
<dbReference type="Pfam" id="PF05164">
    <property type="entry name" value="ZapA"/>
    <property type="match status" value="1"/>
</dbReference>
<dbReference type="InterPro" id="IPR053712">
    <property type="entry name" value="Bac_CellDiv_Activator"/>
</dbReference>
<reference evidence="2 3" key="2">
    <citation type="submission" date="2007-04" db="EMBL/GenBank/DDBJ databases">
        <title>Draft genome sequence of Ruminococcus obeum (ATCC 29174).</title>
        <authorList>
            <person name="Sudarsanam P."/>
            <person name="Ley R."/>
            <person name="Guruge J."/>
            <person name="Turnbaugh P.J."/>
            <person name="Mahowald M."/>
            <person name="Liep D."/>
            <person name="Gordon J."/>
        </authorList>
    </citation>
    <scope>NUCLEOTIDE SEQUENCE [LARGE SCALE GENOMIC DNA]</scope>
    <source>
        <strain evidence="2 3">ATCC 29174</strain>
    </source>
</reference>
<dbReference type="EMBL" id="AAVO02000003">
    <property type="protein sequence ID" value="EDM88304.1"/>
    <property type="molecule type" value="Genomic_DNA"/>
</dbReference>
<sequence>MKETTIYGRLVMAVKNTAQVVIGGKIITLGGYESEEYFQKVASYINNKIAELSEMPGYTRQPVETKHTLLSLNVTDDYFKAKKQAEIFEQDLQQKDQEMYELKHELIALRMKIEETEKNAQEAQQQKELLEGKVKELNDEIDKLLK</sequence>
<organism evidence="2 3">
    <name type="scientific">Blautia obeum ATCC 29174</name>
    <dbReference type="NCBI Taxonomy" id="411459"/>
    <lineage>
        <taxon>Bacteria</taxon>
        <taxon>Bacillati</taxon>
        <taxon>Bacillota</taxon>
        <taxon>Clostridia</taxon>
        <taxon>Lachnospirales</taxon>
        <taxon>Lachnospiraceae</taxon>
        <taxon>Blautia</taxon>
    </lineage>
</organism>
<dbReference type="Gene3D" id="6.10.250.790">
    <property type="match status" value="1"/>
</dbReference>
<keyword evidence="1" id="KW-0175">Coiled coil</keyword>
<evidence type="ECO:0000313" key="3">
    <source>
        <dbReference type="Proteomes" id="UP000006002"/>
    </source>
</evidence>